<accession>A0AA48RDG5</accession>
<organism evidence="1">
    <name type="scientific">freshwater sediment metagenome</name>
    <dbReference type="NCBI Taxonomy" id="556182"/>
    <lineage>
        <taxon>unclassified sequences</taxon>
        <taxon>metagenomes</taxon>
        <taxon>ecological metagenomes</taxon>
    </lineage>
</organism>
<name>A0AA48RDG5_9ZZZZ</name>
<dbReference type="AlphaFoldDB" id="A0AA48RDG5"/>
<sequence length="174" mass="19063">MFEAGQARKAETVLVQRDWRADGGDRRVRVTSSDIHIARRFGGVNMRISVPVPAYQGVLLDWSAGEDGAPRYRLLLAHRDRDLDVVLAETPDASAAADDWAAWAAWLGLPRLASTEADDVVMVDDARPAVAPAPRRGASSVSQRRPRFLARRKTGDGARLAAVFAGEREIISYE</sequence>
<gene>
    <name evidence="1" type="ORF">AMST5_02215</name>
</gene>
<protein>
    <submittedName>
        <fullName evidence="1">Uncharacterized protein</fullName>
    </submittedName>
</protein>
<dbReference type="InterPro" id="IPR046083">
    <property type="entry name" value="DUF6101"/>
</dbReference>
<proteinExistence type="predicted"/>
<dbReference type="Pfam" id="PF19596">
    <property type="entry name" value="DUF6101"/>
    <property type="match status" value="1"/>
</dbReference>
<reference evidence="1" key="1">
    <citation type="submission" date="2023-07" db="EMBL/GenBank/DDBJ databases">
        <authorList>
            <person name="Pelsma A.J. K."/>
        </authorList>
    </citation>
    <scope>NUCLEOTIDE SEQUENCE</scope>
</reference>
<dbReference type="EMBL" id="OY288114">
    <property type="protein sequence ID" value="CAJ0870279.1"/>
    <property type="molecule type" value="Genomic_DNA"/>
</dbReference>
<evidence type="ECO:0000313" key="1">
    <source>
        <dbReference type="EMBL" id="CAJ0870279.1"/>
    </source>
</evidence>